<dbReference type="SUPFAM" id="SSF55729">
    <property type="entry name" value="Acyl-CoA N-acyltransferases (Nat)"/>
    <property type="match status" value="1"/>
</dbReference>
<comment type="caution">
    <text evidence="4">The sequence shown here is derived from an EMBL/GenBank/DDBJ whole genome shotgun (WGS) entry which is preliminary data.</text>
</comment>
<dbReference type="GO" id="GO:0016747">
    <property type="term" value="F:acyltransferase activity, transferring groups other than amino-acyl groups"/>
    <property type="evidence" value="ECO:0007669"/>
    <property type="project" value="InterPro"/>
</dbReference>
<gene>
    <name evidence="4" type="ORF">GCM10011385_38030</name>
</gene>
<evidence type="ECO:0000313" key="5">
    <source>
        <dbReference type="Proteomes" id="UP000636264"/>
    </source>
</evidence>
<keyword evidence="2" id="KW-0012">Acyltransferase</keyword>
<dbReference type="AlphaFoldDB" id="A0A916S424"/>
<dbReference type="InterPro" id="IPR050832">
    <property type="entry name" value="Bact_Acetyltransf"/>
</dbReference>
<keyword evidence="1" id="KW-0808">Transferase</keyword>
<protein>
    <recommendedName>
        <fullName evidence="3">N-acetyltransferase domain-containing protein</fullName>
    </recommendedName>
</protein>
<accession>A0A916S424</accession>
<dbReference type="RefSeq" id="WP_188722699.1">
    <property type="nucleotide sequence ID" value="NZ_BMIF01000017.1"/>
</dbReference>
<reference evidence="4" key="2">
    <citation type="submission" date="2020-09" db="EMBL/GenBank/DDBJ databases">
        <authorList>
            <person name="Sun Q."/>
            <person name="Zhou Y."/>
        </authorList>
    </citation>
    <scope>NUCLEOTIDE SEQUENCE</scope>
    <source>
        <strain evidence="4">CGMCC 1.15320</strain>
    </source>
</reference>
<dbReference type="EMBL" id="BMIF01000017">
    <property type="protein sequence ID" value="GGA80185.1"/>
    <property type="molecule type" value="Genomic_DNA"/>
</dbReference>
<dbReference type="Pfam" id="PF00583">
    <property type="entry name" value="Acetyltransf_1"/>
    <property type="match status" value="1"/>
</dbReference>
<dbReference type="CDD" id="cd04301">
    <property type="entry name" value="NAT_SF"/>
    <property type="match status" value="1"/>
</dbReference>
<evidence type="ECO:0000259" key="3">
    <source>
        <dbReference type="PROSITE" id="PS51186"/>
    </source>
</evidence>
<dbReference type="Gene3D" id="3.40.630.30">
    <property type="match status" value="1"/>
</dbReference>
<dbReference type="InterPro" id="IPR016181">
    <property type="entry name" value="Acyl_CoA_acyltransferase"/>
</dbReference>
<feature type="domain" description="N-acetyltransferase" evidence="3">
    <location>
        <begin position="3"/>
        <end position="149"/>
    </location>
</feature>
<dbReference type="Proteomes" id="UP000636264">
    <property type="component" value="Unassembled WGS sequence"/>
</dbReference>
<dbReference type="InterPro" id="IPR000182">
    <property type="entry name" value="GNAT_dom"/>
</dbReference>
<keyword evidence="5" id="KW-1185">Reference proteome</keyword>
<evidence type="ECO:0000256" key="1">
    <source>
        <dbReference type="ARBA" id="ARBA00022679"/>
    </source>
</evidence>
<evidence type="ECO:0000256" key="2">
    <source>
        <dbReference type="ARBA" id="ARBA00023315"/>
    </source>
</evidence>
<proteinExistence type="predicted"/>
<evidence type="ECO:0000313" key="4">
    <source>
        <dbReference type="EMBL" id="GGA80185.1"/>
    </source>
</evidence>
<reference evidence="4" key="1">
    <citation type="journal article" date="2014" name="Int. J. Syst. Evol. Microbiol.">
        <title>Complete genome sequence of Corynebacterium casei LMG S-19264T (=DSM 44701T), isolated from a smear-ripened cheese.</title>
        <authorList>
            <consortium name="US DOE Joint Genome Institute (JGI-PGF)"/>
            <person name="Walter F."/>
            <person name="Albersmeier A."/>
            <person name="Kalinowski J."/>
            <person name="Ruckert C."/>
        </authorList>
    </citation>
    <scope>NUCLEOTIDE SEQUENCE</scope>
    <source>
        <strain evidence="4">CGMCC 1.15320</strain>
    </source>
</reference>
<organism evidence="4 5">
    <name type="scientific">Nitratireductor aestuarii</name>
    <dbReference type="NCBI Taxonomy" id="1735103"/>
    <lineage>
        <taxon>Bacteria</taxon>
        <taxon>Pseudomonadati</taxon>
        <taxon>Pseudomonadota</taxon>
        <taxon>Alphaproteobacteria</taxon>
        <taxon>Hyphomicrobiales</taxon>
        <taxon>Phyllobacteriaceae</taxon>
        <taxon>Nitratireductor</taxon>
    </lineage>
</organism>
<dbReference type="PROSITE" id="PS51186">
    <property type="entry name" value="GNAT"/>
    <property type="match status" value="1"/>
</dbReference>
<dbReference type="PANTHER" id="PTHR43877">
    <property type="entry name" value="AMINOALKYLPHOSPHONATE N-ACETYLTRANSFERASE-RELATED-RELATED"/>
    <property type="match status" value="1"/>
</dbReference>
<name>A0A916S424_9HYPH</name>
<sequence length="152" mass="16694">MSVSIRRARRQDIDTLLSIESAAFTGDRLSRRSFHRHVESETASLLVAEAGGQIAGYALLFHRRGGRSARLYSIAVSEPFKARGIGRALLEATEAQARALGRSLLTLEVREDNGRAAELYRKAGYAGAEKIANYYEDGAPALRLRKSLESKS</sequence>